<proteinExistence type="predicted"/>
<sequence length="637" mass="71072">MVTAALHGGHTILSHSIHSFSAQSRWCSSKCCPLCSLRPPLQTAECRRFSVNQVHVYTEACLFPVVAAAPADVTGNYSAEEEERGTACDVLHCASYHQHVFATWCMTRCLPTRLWPSYHCTLRLCFTRKRLQDASIFPSWFVKELGYFVLAQLQSIDTSTPDAWFVPLRCLPHPGIKDPADLELFCTEILDVMKQEITTCLIALSRKAQCMGICSLASQSGSRLFFVYMSFADLPWRSRLVRRPSRVQEALGPNPGQGMGISLHFRGRGNLVVRLLVSHQGELGSNPGGISPRFSHVGIVTGISCFPQRCIPALLHTHFASPFQDLDVWPSGKVPNTRGRIDGTNDKVNEVAVGRALGAPEATEQPPDERHMRRGLLKGSRFDAGRLLRGERGRIPPEKRDSDGEVGSREKIGQSSAVVGKRSHLDVFARRPGTASTSGKSVDRRYRPGHEECLIHDPVFEMEPYHAKDPTAKDLNGIDPRDIICWKTVSVHEGVVNSTALIMMYSTPLLFPRKRIYAFFRVLSVTKTEKDILHVKLPVGKTARLPKRICLTRRYCCKTKTRFSRRCFKKDCAGKGFLGRLVNFPTADAPLHPPPLIFPSNPVSSESSEGTNEERNDSQLFPASIAEQKEREEINKT</sequence>
<evidence type="ECO:0000313" key="2">
    <source>
        <dbReference type="EMBL" id="KAJ8896250.1"/>
    </source>
</evidence>
<gene>
    <name evidence="2" type="ORF">PR048_001593</name>
</gene>
<evidence type="ECO:0000313" key="3">
    <source>
        <dbReference type="Proteomes" id="UP001159363"/>
    </source>
</evidence>
<organism evidence="2 3">
    <name type="scientific">Dryococelus australis</name>
    <dbReference type="NCBI Taxonomy" id="614101"/>
    <lineage>
        <taxon>Eukaryota</taxon>
        <taxon>Metazoa</taxon>
        <taxon>Ecdysozoa</taxon>
        <taxon>Arthropoda</taxon>
        <taxon>Hexapoda</taxon>
        <taxon>Insecta</taxon>
        <taxon>Pterygota</taxon>
        <taxon>Neoptera</taxon>
        <taxon>Polyneoptera</taxon>
        <taxon>Phasmatodea</taxon>
        <taxon>Verophasmatodea</taxon>
        <taxon>Anareolatae</taxon>
        <taxon>Phasmatidae</taxon>
        <taxon>Eurycanthinae</taxon>
        <taxon>Dryococelus</taxon>
    </lineage>
</organism>
<feature type="compositionally biased region" description="Basic and acidic residues" evidence="1">
    <location>
        <begin position="388"/>
        <end position="412"/>
    </location>
</feature>
<name>A0ABQ9IHS7_9NEOP</name>
<reference evidence="2 3" key="1">
    <citation type="submission" date="2023-02" db="EMBL/GenBank/DDBJ databases">
        <title>LHISI_Scaffold_Assembly.</title>
        <authorList>
            <person name="Stuart O.P."/>
            <person name="Cleave R."/>
            <person name="Magrath M.J.L."/>
            <person name="Mikheyev A.S."/>
        </authorList>
    </citation>
    <scope>NUCLEOTIDE SEQUENCE [LARGE SCALE GENOMIC DNA]</scope>
    <source>
        <strain evidence="2">Daus_M_001</strain>
        <tissue evidence="2">Leg muscle</tissue>
    </source>
</reference>
<protein>
    <submittedName>
        <fullName evidence="2">Uncharacterized protein</fullName>
    </submittedName>
</protein>
<feature type="compositionally biased region" description="Basic and acidic residues" evidence="1">
    <location>
        <begin position="627"/>
        <end position="637"/>
    </location>
</feature>
<dbReference type="Proteomes" id="UP001159363">
    <property type="component" value="Chromosome 1"/>
</dbReference>
<dbReference type="EMBL" id="JARBHB010000001">
    <property type="protein sequence ID" value="KAJ8896250.1"/>
    <property type="molecule type" value="Genomic_DNA"/>
</dbReference>
<keyword evidence="3" id="KW-1185">Reference proteome</keyword>
<feature type="region of interest" description="Disordered" evidence="1">
    <location>
        <begin position="593"/>
        <end position="637"/>
    </location>
</feature>
<feature type="region of interest" description="Disordered" evidence="1">
    <location>
        <begin position="388"/>
        <end position="419"/>
    </location>
</feature>
<evidence type="ECO:0000256" key="1">
    <source>
        <dbReference type="SAM" id="MobiDB-lite"/>
    </source>
</evidence>
<comment type="caution">
    <text evidence="2">The sequence shown here is derived from an EMBL/GenBank/DDBJ whole genome shotgun (WGS) entry which is preliminary data.</text>
</comment>
<feature type="compositionally biased region" description="Polar residues" evidence="1">
    <location>
        <begin position="601"/>
        <end position="610"/>
    </location>
</feature>
<accession>A0ABQ9IHS7</accession>